<dbReference type="GO" id="GO:0006400">
    <property type="term" value="P:tRNA modification"/>
    <property type="evidence" value="ECO:0007669"/>
    <property type="project" value="UniProtKB-UniRule"/>
</dbReference>
<reference evidence="10 11" key="1">
    <citation type="submission" date="2019-07" db="EMBL/GenBank/DDBJ databases">
        <title>Genome sequence of 2 isolates from Red Sea Mangroves.</title>
        <authorList>
            <person name="Sefrji F."/>
            <person name="Michoud G."/>
            <person name="Merlino G."/>
            <person name="Daffonchio D."/>
        </authorList>
    </citation>
    <scope>NUCLEOTIDE SEQUENCE [LARGE SCALE GENOMIC DNA]</scope>
    <source>
        <strain evidence="10 11">R1DC41</strain>
    </source>
</reference>
<dbReference type="InterPro" id="IPR012796">
    <property type="entry name" value="Lysidine-tRNA-synth_C"/>
</dbReference>
<evidence type="ECO:0000256" key="8">
    <source>
        <dbReference type="HAMAP-Rule" id="MF_01161"/>
    </source>
</evidence>
<keyword evidence="3 8" id="KW-0436">Ligase</keyword>
<dbReference type="InterPro" id="IPR012094">
    <property type="entry name" value="tRNA_Ile_lys_synt"/>
</dbReference>
<dbReference type="SUPFAM" id="SSF56037">
    <property type="entry name" value="PheT/TilS domain"/>
    <property type="match status" value="1"/>
</dbReference>
<evidence type="ECO:0000256" key="7">
    <source>
        <dbReference type="ARBA" id="ARBA00048539"/>
    </source>
</evidence>
<dbReference type="SMART" id="SM00977">
    <property type="entry name" value="TilS_C"/>
    <property type="match status" value="1"/>
</dbReference>
<dbReference type="KEGG" id="mcui:G8O30_14045"/>
<proteinExistence type="inferred from homology"/>
<dbReference type="NCBIfam" id="TIGR02432">
    <property type="entry name" value="lysidine_TilS_N"/>
    <property type="match status" value="1"/>
</dbReference>
<keyword evidence="11" id="KW-1185">Reference proteome</keyword>
<evidence type="ECO:0000259" key="9">
    <source>
        <dbReference type="SMART" id="SM00977"/>
    </source>
</evidence>
<comment type="similarity">
    <text evidence="8">Belongs to the tRNA(Ile)-lysidine synthase family.</text>
</comment>
<evidence type="ECO:0000256" key="3">
    <source>
        <dbReference type="ARBA" id="ARBA00022598"/>
    </source>
</evidence>
<dbReference type="AlphaFoldDB" id="A0A7S8HGW5"/>
<comment type="function">
    <text evidence="8">Ligates lysine onto the cytidine present at position 34 of the AUA codon-specific tRNA(Ile) that contains the anticodon CAU, in an ATP-dependent manner. Cytidine is converted to lysidine, thus changing the amino acid specificity of the tRNA from methionine to isoleucine.</text>
</comment>
<dbReference type="NCBIfam" id="TIGR02433">
    <property type="entry name" value="lysidine_TilS_C"/>
    <property type="match status" value="1"/>
</dbReference>
<dbReference type="Proteomes" id="UP000593626">
    <property type="component" value="Chromosome"/>
</dbReference>
<dbReference type="GO" id="GO:0005737">
    <property type="term" value="C:cytoplasm"/>
    <property type="evidence" value="ECO:0007669"/>
    <property type="project" value="UniProtKB-SubCell"/>
</dbReference>
<evidence type="ECO:0000256" key="6">
    <source>
        <dbReference type="ARBA" id="ARBA00022840"/>
    </source>
</evidence>
<dbReference type="GO" id="GO:0005524">
    <property type="term" value="F:ATP binding"/>
    <property type="evidence" value="ECO:0007669"/>
    <property type="project" value="UniProtKB-UniRule"/>
</dbReference>
<dbReference type="EMBL" id="CP049742">
    <property type="protein sequence ID" value="QPC47991.1"/>
    <property type="molecule type" value="Genomic_DNA"/>
</dbReference>
<dbReference type="HAMAP" id="MF_01161">
    <property type="entry name" value="tRNA_Ile_lys_synt"/>
    <property type="match status" value="1"/>
</dbReference>
<protein>
    <recommendedName>
        <fullName evidence="8">tRNA(Ile)-lysidine synthase</fullName>
        <ecNumber evidence="8">6.3.4.19</ecNumber>
    </recommendedName>
    <alternativeName>
        <fullName evidence="8">tRNA(Ile)-2-lysyl-cytidine synthase</fullName>
    </alternativeName>
    <alternativeName>
        <fullName evidence="8">tRNA(Ile)-lysidine synthetase</fullName>
    </alternativeName>
</protein>
<dbReference type="Pfam" id="PF11734">
    <property type="entry name" value="TilS_C"/>
    <property type="match status" value="1"/>
</dbReference>
<evidence type="ECO:0000256" key="1">
    <source>
        <dbReference type="ARBA" id="ARBA00004496"/>
    </source>
</evidence>
<sequence length="466" mass="54436">MSLLWHQINKTNKEYNLFSSEDSILLAVSGGIDSMVLLHFFYQHRTQFGVTLSVAHVNHQLRDVEAEKDYLLVEKVCREYDIPFYGTSIPVGQLKLEEPGSTQMVARKYRYEFLYQTMKKTNCNVLMTAHHADDQLETLLQKITRGVTNLADAGIPVKRSFHEYLLVRPLINVRKDEIKDYASLRGVSYREDSSNESTDYQRNKYRHLVTPVLKEENPQIHTVVQRLLNEAVEDEEYLQKEAKRSLEVMTRRSADQIVLDNSLFYQLAMPLQRRVIQLILNYLYIDQPFVMHSKHVANILQLIHKPHPSGEIHLPENWSARKETNNTRFKRRGIRMNSSDSQLQSLPFDQVVKWNNDRSFLLTNTSPTSIPVPFHSFIKIYLSHEDKLYIRSRRPGDRLQVKGLTGHKKVKSLMIDKKIPQHKRDEWPLLVTQDDTVLWVPGIQHGLQEERASLSESVAYVYELKE</sequence>
<keyword evidence="6 8" id="KW-0067">ATP-binding</keyword>
<comment type="subcellular location">
    <subcellularLocation>
        <location evidence="1 8">Cytoplasm</location>
    </subcellularLocation>
</comment>
<comment type="catalytic activity">
    <reaction evidence="7 8">
        <text>cytidine(34) in tRNA(Ile2) + L-lysine + ATP = lysidine(34) in tRNA(Ile2) + AMP + diphosphate + H(+)</text>
        <dbReference type="Rhea" id="RHEA:43744"/>
        <dbReference type="Rhea" id="RHEA-COMP:10625"/>
        <dbReference type="Rhea" id="RHEA-COMP:10670"/>
        <dbReference type="ChEBI" id="CHEBI:15378"/>
        <dbReference type="ChEBI" id="CHEBI:30616"/>
        <dbReference type="ChEBI" id="CHEBI:32551"/>
        <dbReference type="ChEBI" id="CHEBI:33019"/>
        <dbReference type="ChEBI" id="CHEBI:82748"/>
        <dbReference type="ChEBI" id="CHEBI:83665"/>
        <dbReference type="ChEBI" id="CHEBI:456215"/>
        <dbReference type="EC" id="6.3.4.19"/>
    </reaction>
</comment>
<dbReference type="PANTHER" id="PTHR43033:SF1">
    <property type="entry name" value="TRNA(ILE)-LYSIDINE SYNTHASE-RELATED"/>
    <property type="match status" value="1"/>
</dbReference>
<gene>
    <name evidence="8 10" type="primary">tilS</name>
    <name evidence="10" type="ORF">G8O30_14045</name>
</gene>
<dbReference type="PANTHER" id="PTHR43033">
    <property type="entry name" value="TRNA(ILE)-LYSIDINE SYNTHASE-RELATED"/>
    <property type="match status" value="1"/>
</dbReference>
<comment type="domain">
    <text evidence="8">The N-terminal region contains the highly conserved SGGXDS motif, predicted to be a P-loop motif involved in ATP binding.</text>
</comment>
<organism evidence="10 11">
    <name type="scientific">Mangrovibacillus cuniculi</name>
    <dbReference type="NCBI Taxonomy" id="2593652"/>
    <lineage>
        <taxon>Bacteria</taxon>
        <taxon>Bacillati</taxon>
        <taxon>Bacillota</taxon>
        <taxon>Bacilli</taxon>
        <taxon>Bacillales</taxon>
        <taxon>Bacillaceae</taxon>
        <taxon>Mangrovibacillus</taxon>
    </lineage>
</organism>
<evidence type="ECO:0000256" key="4">
    <source>
        <dbReference type="ARBA" id="ARBA00022694"/>
    </source>
</evidence>
<evidence type="ECO:0000256" key="2">
    <source>
        <dbReference type="ARBA" id="ARBA00022490"/>
    </source>
</evidence>
<dbReference type="InterPro" id="IPR012795">
    <property type="entry name" value="tRNA_Ile_lys_synt_N"/>
</dbReference>
<keyword evidence="2 8" id="KW-0963">Cytoplasm</keyword>
<dbReference type="GO" id="GO:0032267">
    <property type="term" value="F:tRNA(Ile)-lysidine synthase activity"/>
    <property type="evidence" value="ECO:0007669"/>
    <property type="project" value="UniProtKB-EC"/>
</dbReference>
<evidence type="ECO:0000313" key="10">
    <source>
        <dbReference type="EMBL" id="QPC47991.1"/>
    </source>
</evidence>
<accession>A0A7S8HGW5</accession>
<dbReference type="EC" id="6.3.4.19" evidence="8"/>
<name>A0A7S8HGW5_9BACI</name>
<dbReference type="InterPro" id="IPR011063">
    <property type="entry name" value="TilS/TtcA_N"/>
</dbReference>
<dbReference type="Gene3D" id="3.30.465.60">
    <property type="match status" value="1"/>
</dbReference>
<keyword evidence="4 8" id="KW-0819">tRNA processing</keyword>
<dbReference type="SUPFAM" id="SSF52402">
    <property type="entry name" value="Adenine nucleotide alpha hydrolases-like"/>
    <property type="match status" value="1"/>
</dbReference>
<dbReference type="CDD" id="cd01992">
    <property type="entry name" value="TilS_N"/>
    <property type="match status" value="1"/>
</dbReference>
<keyword evidence="5 8" id="KW-0547">Nucleotide-binding</keyword>
<dbReference type="SUPFAM" id="SSF82829">
    <property type="entry name" value="MesJ substrate recognition domain-like"/>
    <property type="match status" value="1"/>
</dbReference>
<evidence type="ECO:0000256" key="5">
    <source>
        <dbReference type="ARBA" id="ARBA00022741"/>
    </source>
</evidence>
<dbReference type="InterPro" id="IPR014729">
    <property type="entry name" value="Rossmann-like_a/b/a_fold"/>
</dbReference>
<dbReference type="Gene3D" id="3.40.50.620">
    <property type="entry name" value="HUPs"/>
    <property type="match status" value="1"/>
</dbReference>
<dbReference type="Pfam" id="PF09179">
    <property type="entry name" value="TilS"/>
    <property type="match status" value="1"/>
</dbReference>
<feature type="binding site" evidence="8">
    <location>
        <begin position="29"/>
        <end position="34"/>
    </location>
    <ligand>
        <name>ATP</name>
        <dbReference type="ChEBI" id="CHEBI:30616"/>
    </ligand>
</feature>
<dbReference type="RefSeq" id="WP_239672672.1">
    <property type="nucleotide sequence ID" value="NZ_CP049742.1"/>
</dbReference>
<dbReference type="Pfam" id="PF01171">
    <property type="entry name" value="ATP_bind_3"/>
    <property type="match status" value="1"/>
</dbReference>
<feature type="domain" description="Lysidine-tRNA(Ile) synthetase C-terminal" evidence="9">
    <location>
        <begin position="388"/>
        <end position="456"/>
    </location>
</feature>
<evidence type="ECO:0000313" key="11">
    <source>
        <dbReference type="Proteomes" id="UP000593626"/>
    </source>
</evidence>
<dbReference type="InterPro" id="IPR015262">
    <property type="entry name" value="tRNA_Ile_lys_synt_subst-bd"/>
</dbReference>